<dbReference type="AlphaFoldDB" id="A0A3N4KF22"/>
<feature type="coiled-coil region" evidence="1">
    <location>
        <begin position="130"/>
        <end position="164"/>
    </location>
</feature>
<sequence>MQLISETQYKNKIKKWKLGRYLDKNAVKNMARIQDKRAQSGGKKTAFKFHGIPVSEERLERSCRRLGLARPVVATDPELSVTPPSISYSTPTLQSDFTMHDVSAEVDGPGVNEITVAINDIHVATGIHEISAAINEIAAAANDIAAAANDIAAATNEIAVAINDELFDSGSVDIAGLDEKISSEIIFFEEQMLSNDPIITSEPISMDIICIDSEKEHFSVVIYTPYGFCERLSHLRIIEFKTDIYSSWPEADTDIQNHLVPPMYPRGME</sequence>
<organism evidence="2 3">
    <name type="scientific">Morchella conica CCBAS932</name>
    <dbReference type="NCBI Taxonomy" id="1392247"/>
    <lineage>
        <taxon>Eukaryota</taxon>
        <taxon>Fungi</taxon>
        <taxon>Dikarya</taxon>
        <taxon>Ascomycota</taxon>
        <taxon>Pezizomycotina</taxon>
        <taxon>Pezizomycetes</taxon>
        <taxon>Pezizales</taxon>
        <taxon>Morchellaceae</taxon>
        <taxon>Morchella</taxon>
    </lineage>
</organism>
<name>A0A3N4KF22_9PEZI</name>
<evidence type="ECO:0000313" key="3">
    <source>
        <dbReference type="Proteomes" id="UP000277580"/>
    </source>
</evidence>
<keyword evidence="3" id="KW-1185">Reference proteome</keyword>
<accession>A0A3N4KF22</accession>
<dbReference type="InParanoid" id="A0A3N4KF22"/>
<keyword evidence="1" id="KW-0175">Coiled coil</keyword>
<proteinExistence type="predicted"/>
<protein>
    <recommendedName>
        <fullName evidence="4">Clr5 domain-containing protein</fullName>
    </recommendedName>
</protein>
<evidence type="ECO:0000256" key="1">
    <source>
        <dbReference type="SAM" id="Coils"/>
    </source>
</evidence>
<evidence type="ECO:0000313" key="2">
    <source>
        <dbReference type="EMBL" id="RPB09123.1"/>
    </source>
</evidence>
<evidence type="ECO:0008006" key="4">
    <source>
        <dbReference type="Google" id="ProtNLM"/>
    </source>
</evidence>
<dbReference type="Proteomes" id="UP000277580">
    <property type="component" value="Unassembled WGS sequence"/>
</dbReference>
<dbReference type="EMBL" id="ML119155">
    <property type="protein sequence ID" value="RPB09123.1"/>
    <property type="molecule type" value="Genomic_DNA"/>
</dbReference>
<reference evidence="2 3" key="1">
    <citation type="journal article" date="2018" name="Nat. Ecol. Evol.">
        <title>Pezizomycetes genomes reveal the molecular basis of ectomycorrhizal truffle lifestyle.</title>
        <authorList>
            <person name="Murat C."/>
            <person name="Payen T."/>
            <person name="Noel B."/>
            <person name="Kuo A."/>
            <person name="Morin E."/>
            <person name="Chen J."/>
            <person name="Kohler A."/>
            <person name="Krizsan K."/>
            <person name="Balestrini R."/>
            <person name="Da Silva C."/>
            <person name="Montanini B."/>
            <person name="Hainaut M."/>
            <person name="Levati E."/>
            <person name="Barry K.W."/>
            <person name="Belfiori B."/>
            <person name="Cichocki N."/>
            <person name="Clum A."/>
            <person name="Dockter R.B."/>
            <person name="Fauchery L."/>
            <person name="Guy J."/>
            <person name="Iotti M."/>
            <person name="Le Tacon F."/>
            <person name="Lindquist E.A."/>
            <person name="Lipzen A."/>
            <person name="Malagnac F."/>
            <person name="Mello A."/>
            <person name="Molinier V."/>
            <person name="Miyauchi S."/>
            <person name="Poulain J."/>
            <person name="Riccioni C."/>
            <person name="Rubini A."/>
            <person name="Sitrit Y."/>
            <person name="Splivallo R."/>
            <person name="Traeger S."/>
            <person name="Wang M."/>
            <person name="Zifcakova L."/>
            <person name="Wipf D."/>
            <person name="Zambonelli A."/>
            <person name="Paolocci F."/>
            <person name="Nowrousian M."/>
            <person name="Ottonello S."/>
            <person name="Baldrian P."/>
            <person name="Spatafora J.W."/>
            <person name="Henrissat B."/>
            <person name="Nagy L.G."/>
            <person name="Aury J.M."/>
            <person name="Wincker P."/>
            <person name="Grigoriev I.V."/>
            <person name="Bonfante P."/>
            <person name="Martin F.M."/>
        </authorList>
    </citation>
    <scope>NUCLEOTIDE SEQUENCE [LARGE SCALE GENOMIC DNA]</scope>
    <source>
        <strain evidence="2 3">CCBAS932</strain>
    </source>
</reference>
<gene>
    <name evidence="2" type="ORF">P167DRAFT_324598</name>
</gene>